<dbReference type="InterPro" id="IPR014958">
    <property type="entry name" value="DGC"/>
</dbReference>
<proteinExistence type="predicted"/>
<comment type="caution">
    <text evidence="1">The sequence shown here is derived from an EMBL/GenBank/DDBJ whole genome shotgun (WGS) entry which is preliminary data.</text>
</comment>
<dbReference type="RefSeq" id="WP_138237136.1">
    <property type="nucleotide sequence ID" value="NZ_CP185860.1"/>
</dbReference>
<evidence type="ECO:0000313" key="2">
    <source>
        <dbReference type="Proteomes" id="UP000306791"/>
    </source>
</evidence>
<reference evidence="1 2" key="1">
    <citation type="submission" date="2019-05" db="EMBL/GenBank/DDBJ databases">
        <title>Microbulbifer harenosus sp. nov., an alginate-degrading bacterium isolated from coastal sand.</title>
        <authorList>
            <person name="Huang H."/>
            <person name="Mo K."/>
            <person name="Bao S."/>
        </authorList>
    </citation>
    <scope>NUCLEOTIDE SEQUENCE [LARGE SCALE GENOMIC DNA]</scope>
    <source>
        <strain evidence="1 2">HB161719</strain>
    </source>
</reference>
<gene>
    <name evidence="1" type="ORF">FDY93_18005</name>
</gene>
<sequence>MTDKKSYRELPLVYACSGCSSAAQLTNALAVKLDRMKLAEMSCISGVGGEVPALLRIARSGRRKLVLDGCPLHCASSCLSRQGIVPDVHIDLSQEGVRKKMHTDPAPEEIERILQTVISPRLAELEDK</sequence>
<dbReference type="Proteomes" id="UP000306791">
    <property type="component" value="Unassembled WGS sequence"/>
</dbReference>
<dbReference type="EMBL" id="VANI01000022">
    <property type="protein sequence ID" value="TLM74351.1"/>
    <property type="molecule type" value="Genomic_DNA"/>
</dbReference>
<organism evidence="1 2">
    <name type="scientific">Microbulbifer harenosus</name>
    <dbReference type="NCBI Taxonomy" id="2576840"/>
    <lineage>
        <taxon>Bacteria</taxon>
        <taxon>Pseudomonadati</taxon>
        <taxon>Pseudomonadota</taxon>
        <taxon>Gammaproteobacteria</taxon>
        <taxon>Cellvibrionales</taxon>
        <taxon>Microbulbiferaceae</taxon>
        <taxon>Microbulbifer</taxon>
    </lineage>
</organism>
<dbReference type="PIRSF" id="PIRSF037181">
    <property type="entry name" value="DGC"/>
    <property type="match status" value="1"/>
</dbReference>
<name>A0ABY2UDI0_9GAMM</name>
<accession>A0ABY2UDI0</accession>
<protein>
    <submittedName>
        <fullName evidence="1">Zinc-binding protein</fullName>
    </submittedName>
</protein>
<dbReference type="Pfam" id="PF08859">
    <property type="entry name" value="DGC"/>
    <property type="match status" value="1"/>
</dbReference>
<evidence type="ECO:0000313" key="1">
    <source>
        <dbReference type="EMBL" id="TLM74351.1"/>
    </source>
</evidence>
<keyword evidence="2" id="KW-1185">Reference proteome</keyword>